<proteinExistence type="predicted"/>
<keyword evidence="4" id="KW-1185">Reference proteome</keyword>
<name>A0ABQ7B9I5_BRACR</name>
<sequence>METTPIISSSSTRKHPSISSLSHETSQSLTLFICMISSSRTLTSSMSETCSRSSKLNWVSLSLDTLQSFSLIYLYIMYKFVRGLFYFVCVLC</sequence>
<keyword evidence="2" id="KW-0472">Membrane</keyword>
<feature type="transmembrane region" description="Helical" evidence="2">
    <location>
        <begin position="72"/>
        <end position="91"/>
    </location>
</feature>
<evidence type="ECO:0000313" key="4">
    <source>
        <dbReference type="Proteomes" id="UP000266723"/>
    </source>
</evidence>
<accession>A0ABQ7B9I5</accession>
<feature type="region of interest" description="Disordered" evidence="1">
    <location>
        <begin position="1"/>
        <end position="25"/>
    </location>
</feature>
<keyword evidence="2" id="KW-1133">Transmembrane helix</keyword>
<gene>
    <name evidence="3" type="ORF">DY000_02036891</name>
</gene>
<reference evidence="3 4" key="1">
    <citation type="journal article" date="2020" name="BMC Genomics">
        <title>Intraspecific diversification of the crop wild relative Brassica cretica Lam. using demographic model selection.</title>
        <authorList>
            <person name="Kioukis A."/>
            <person name="Michalopoulou V.A."/>
            <person name="Briers L."/>
            <person name="Pirintsos S."/>
            <person name="Studholme D.J."/>
            <person name="Pavlidis P."/>
            <person name="Sarris P.F."/>
        </authorList>
    </citation>
    <scope>NUCLEOTIDE SEQUENCE [LARGE SCALE GENOMIC DNA]</scope>
    <source>
        <strain evidence="4">cv. PFS-1207/04</strain>
    </source>
</reference>
<dbReference type="Proteomes" id="UP000266723">
    <property type="component" value="Unassembled WGS sequence"/>
</dbReference>
<keyword evidence="2" id="KW-0812">Transmembrane</keyword>
<protein>
    <submittedName>
        <fullName evidence="3">Uncharacterized protein</fullName>
    </submittedName>
</protein>
<dbReference type="EMBL" id="QGKV02001507">
    <property type="protein sequence ID" value="KAF3528878.1"/>
    <property type="molecule type" value="Genomic_DNA"/>
</dbReference>
<evidence type="ECO:0000256" key="1">
    <source>
        <dbReference type="SAM" id="MobiDB-lite"/>
    </source>
</evidence>
<comment type="caution">
    <text evidence="3">The sequence shown here is derived from an EMBL/GenBank/DDBJ whole genome shotgun (WGS) entry which is preliminary data.</text>
</comment>
<evidence type="ECO:0000313" key="3">
    <source>
        <dbReference type="EMBL" id="KAF3528878.1"/>
    </source>
</evidence>
<organism evidence="3 4">
    <name type="scientific">Brassica cretica</name>
    <name type="common">Mustard</name>
    <dbReference type="NCBI Taxonomy" id="69181"/>
    <lineage>
        <taxon>Eukaryota</taxon>
        <taxon>Viridiplantae</taxon>
        <taxon>Streptophyta</taxon>
        <taxon>Embryophyta</taxon>
        <taxon>Tracheophyta</taxon>
        <taxon>Spermatophyta</taxon>
        <taxon>Magnoliopsida</taxon>
        <taxon>eudicotyledons</taxon>
        <taxon>Gunneridae</taxon>
        <taxon>Pentapetalae</taxon>
        <taxon>rosids</taxon>
        <taxon>malvids</taxon>
        <taxon>Brassicales</taxon>
        <taxon>Brassicaceae</taxon>
        <taxon>Brassiceae</taxon>
        <taxon>Brassica</taxon>
    </lineage>
</organism>
<evidence type="ECO:0000256" key="2">
    <source>
        <dbReference type="SAM" id="Phobius"/>
    </source>
</evidence>